<reference evidence="4 5" key="1">
    <citation type="submission" date="2014-09" db="EMBL/GenBank/DDBJ databases">
        <authorList>
            <person name="Ellenberger Sabrina"/>
        </authorList>
    </citation>
    <scope>NUCLEOTIDE SEQUENCE [LARGE SCALE GENOMIC DNA]</scope>
    <source>
        <strain evidence="4 5">CBS 412.66</strain>
    </source>
</reference>
<feature type="region of interest" description="Disordered" evidence="2">
    <location>
        <begin position="1"/>
        <end position="22"/>
    </location>
</feature>
<dbReference type="STRING" id="35722.A0A0B7NRX3"/>
<keyword evidence="5" id="KW-1185">Reference proteome</keyword>
<evidence type="ECO:0000256" key="1">
    <source>
        <dbReference type="ARBA" id="ARBA00006499"/>
    </source>
</evidence>
<feature type="compositionally biased region" description="Polar residues" evidence="2">
    <location>
        <begin position="1"/>
        <end position="18"/>
    </location>
</feature>
<dbReference type="SUPFAM" id="SSF53474">
    <property type="entry name" value="alpha/beta-Hydrolases"/>
    <property type="match status" value="1"/>
</dbReference>
<evidence type="ECO:0000313" key="4">
    <source>
        <dbReference type="EMBL" id="CEP17749.1"/>
    </source>
</evidence>
<dbReference type="GO" id="GO:0008474">
    <property type="term" value="F:palmitoyl-(protein) hydrolase activity"/>
    <property type="evidence" value="ECO:0007669"/>
    <property type="project" value="TreeGrafter"/>
</dbReference>
<gene>
    <name evidence="4" type="primary">PARPA_12049.1 scaffold 44939</name>
</gene>
<proteinExistence type="inferred from homology"/>
<feature type="domain" description="Phospholipase/carboxylesterase/thioesterase" evidence="3">
    <location>
        <begin position="39"/>
        <end position="202"/>
    </location>
</feature>
<evidence type="ECO:0000259" key="3">
    <source>
        <dbReference type="Pfam" id="PF02230"/>
    </source>
</evidence>
<name>A0A0B7NRX3_9FUNG</name>
<dbReference type="OrthoDB" id="437457at2759"/>
<dbReference type="EMBL" id="LN733737">
    <property type="protein sequence ID" value="CEP17749.1"/>
    <property type="molecule type" value="Genomic_DNA"/>
</dbReference>
<sequence length="270" mass="30149">MQNISVQATSASQRNKATPPNAKKVKLQFDYLPSQDGIDQNLLILLHGLGDSRSPFAKLGQQLKLPQTATISIQAPEPVPYLEGCYQWFPSFDMLTGDLLTPANPERMKGLLRTRQLMDEILQHLINDCGFNPSNIFFFGFSQGGTVALDTVCFGKVRNLGGVVSISGYLLEEQRVDRRLGDGYAGYVLITQGEKDTTIGSKAEAEKRFKAVEQQCAASAEVSQVFITNKDHTMPSSEREWRLIHTFFGKNMPRRNIELENMSDVYLVNP</sequence>
<dbReference type="Gene3D" id="3.40.50.1820">
    <property type="entry name" value="alpha/beta hydrolase"/>
    <property type="match status" value="1"/>
</dbReference>
<comment type="similarity">
    <text evidence="1">Belongs to the AB hydrolase superfamily. AB hydrolase 2 family.</text>
</comment>
<evidence type="ECO:0000313" key="5">
    <source>
        <dbReference type="Proteomes" id="UP000054107"/>
    </source>
</evidence>
<accession>A0A0B7NRX3</accession>
<dbReference type="Proteomes" id="UP000054107">
    <property type="component" value="Unassembled WGS sequence"/>
</dbReference>
<dbReference type="GO" id="GO:0052689">
    <property type="term" value="F:carboxylic ester hydrolase activity"/>
    <property type="evidence" value="ECO:0007669"/>
    <property type="project" value="TreeGrafter"/>
</dbReference>
<protein>
    <recommendedName>
        <fullName evidence="3">Phospholipase/carboxylesterase/thioesterase domain-containing protein</fullName>
    </recommendedName>
</protein>
<dbReference type="InterPro" id="IPR050565">
    <property type="entry name" value="LYPA1-2/EST-like"/>
</dbReference>
<dbReference type="PANTHER" id="PTHR10655:SF67">
    <property type="entry name" value="PHOSPHOLIPASE_CARBOXYLESTERASE SUPERFAMILY (AFU_ORTHOLOGUE AFUA_5G09340)"/>
    <property type="match status" value="1"/>
</dbReference>
<dbReference type="InterPro" id="IPR003140">
    <property type="entry name" value="PLipase/COase/thioEstase"/>
</dbReference>
<dbReference type="InterPro" id="IPR029058">
    <property type="entry name" value="AB_hydrolase_fold"/>
</dbReference>
<dbReference type="Pfam" id="PF02230">
    <property type="entry name" value="Abhydrolase_2"/>
    <property type="match status" value="1"/>
</dbReference>
<dbReference type="AlphaFoldDB" id="A0A0B7NRX3"/>
<organism evidence="4 5">
    <name type="scientific">Parasitella parasitica</name>
    <dbReference type="NCBI Taxonomy" id="35722"/>
    <lineage>
        <taxon>Eukaryota</taxon>
        <taxon>Fungi</taxon>
        <taxon>Fungi incertae sedis</taxon>
        <taxon>Mucoromycota</taxon>
        <taxon>Mucoromycotina</taxon>
        <taxon>Mucoromycetes</taxon>
        <taxon>Mucorales</taxon>
        <taxon>Mucorineae</taxon>
        <taxon>Mucoraceae</taxon>
        <taxon>Parasitella</taxon>
    </lineage>
</organism>
<evidence type="ECO:0000256" key="2">
    <source>
        <dbReference type="SAM" id="MobiDB-lite"/>
    </source>
</evidence>
<dbReference type="GO" id="GO:0005737">
    <property type="term" value="C:cytoplasm"/>
    <property type="evidence" value="ECO:0007669"/>
    <property type="project" value="TreeGrafter"/>
</dbReference>
<dbReference type="PANTHER" id="PTHR10655">
    <property type="entry name" value="LYSOPHOSPHOLIPASE-RELATED"/>
    <property type="match status" value="1"/>
</dbReference>